<accession>A0A438MPA5</accession>
<dbReference type="EMBL" id="SAUN01000001">
    <property type="protein sequence ID" value="RVX47663.1"/>
    <property type="molecule type" value="Genomic_DNA"/>
</dbReference>
<organism evidence="2 3">
    <name type="scientific">Nonomuraea polychroma</name>
    <dbReference type="NCBI Taxonomy" id="46176"/>
    <lineage>
        <taxon>Bacteria</taxon>
        <taxon>Bacillati</taxon>
        <taxon>Actinomycetota</taxon>
        <taxon>Actinomycetes</taxon>
        <taxon>Streptosporangiales</taxon>
        <taxon>Streptosporangiaceae</taxon>
        <taxon>Nonomuraea</taxon>
    </lineage>
</organism>
<sequence>MPGAPLQPSPFPLFAAPLKGAAEYAGPGRCSLCALESDAVFELGIGADVIHECAHCDRSFAVAADEHETATVVCSHCGATVPAAGLKDPVVCVSCLRQGKAALTKDTEYGMVRWEDAMRGRTHGVPGLRHASGFELDTPDNDGWAGVFISTETLLELVRTPTYSTWQEERWLFCCSQAMTYLGEWGKDDFFAYDPEDPESAFLMTMRESDTEGVWEHLPDRFPAHTELGSHVFACRTCNGRRGHLDLG</sequence>
<comment type="caution">
    <text evidence="2">The sequence shown here is derived from an EMBL/GenBank/DDBJ whole genome shotgun (WGS) entry which is preliminary data.</text>
</comment>
<dbReference type="Proteomes" id="UP000284824">
    <property type="component" value="Unassembled WGS sequence"/>
</dbReference>
<dbReference type="RefSeq" id="WP_164904161.1">
    <property type="nucleotide sequence ID" value="NZ_SAUN01000001.1"/>
</dbReference>
<dbReference type="InterPro" id="IPR005363">
    <property type="entry name" value="UPF0167"/>
</dbReference>
<protein>
    <submittedName>
        <fullName evidence="2">Uncharacterized protein UPF0167</fullName>
    </submittedName>
</protein>
<name>A0A438MPA5_9ACTN</name>
<comment type="similarity">
    <text evidence="1">Belongs to the UPF0167 family.</text>
</comment>
<evidence type="ECO:0000313" key="2">
    <source>
        <dbReference type="EMBL" id="RVX47663.1"/>
    </source>
</evidence>
<evidence type="ECO:0000313" key="3">
    <source>
        <dbReference type="Proteomes" id="UP000284824"/>
    </source>
</evidence>
<keyword evidence="3" id="KW-1185">Reference proteome</keyword>
<reference evidence="2 3" key="1">
    <citation type="submission" date="2019-01" db="EMBL/GenBank/DDBJ databases">
        <title>Sequencing the genomes of 1000 actinobacteria strains.</title>
        <authorList>
            <person name="Klenk H.-P."/>
        </authorList>
    </citation>
    <scope>NUCLEOTIDE SEQUENCE [LARGE SCALE GENOMIC DNA]</scope>
    <source>
        <strain evidence="2 3">DSM 43925</strain>
    </source>
</reference>
<evidence type="ECO:0000256" key="1">
    <source>
        <dbReference type="ARBA" id="ARBA00008525"/>
    </source>
</evidence>
<gene>
    <name evidence="2" type="ORF">EDD27_10605</name>
</gene>
<dbReference type="Pfam" id="PF03691">
    <property type="entry name" value="UPF0167"/>
    <property type="match status" value="1"/>
</dbReference>
<proteinExistence type="inferred from homology"/>
<dbReference type="AlphaFoldDB" id="A0A438MPA5"/>